<dbReference type="OMA" id="QRERQYT"/>
<evidence type="ECO:0000256" key="10">
    <source>
        <dbReference type="SAM" id="MobiDB-lite"/>
    </source>
</evidence>
<protein>
    <recommendedName>
        <fullName evidence="8">Splicing factor YJU2</fullName>
    </recommendedName>
</protein>
<evidence type="ECO:0000256" key="1">
    <source>
        <dbReference type="ARBA" id="ARBA00004123"/>
    </source>
</evidence>
<keyword evidence="9" id="KW-0175">Coiled coil</keyword>
<accession>M8ATI7</accession>
<evidence type="ECO:0000256" key="6">
    <source>
        <dbReference type="ARBA" id="ARBA00023187"/>
    </source>
</evidence>
<keyword evidence="6" id="KW-0508">mRNA splicing</keyword>
<comment type="subunit">
    <text evidence="8">Component of the spliceosome. Present in the activated B complex, the catalytically activated B* complex which catalyzes the branching, the catalytic step 1 C complex catalyzing the exon ligation, and the postcatalytic P complex containing the ligated exons (mRNA) and the excised lariat intron.</text>
</comment>
<keyword evidence="7 8" id="KW-0539">Nucleus</keyword>
<feature type="binding site" evidence="8">
    <location>
        <position position="80"/>
    </location>
    <ligand>
        <name>Zn(2+)</name>
        <dbReference type="ChEBI" id="CHEBI:29105"/>
    </ligand>
</feature>
<dbReference type="GO" id="GO:0000349">
    <property type="term" value="P:generation of catalytic spliceosome for first transesterification step"/>
    <property type="evidence" value="ECO:0007669"/>
    <property type="project" value="UniProtKB-UniRule"/>
</dbReference>
<keyword evidence="3 8" id="KW-0479">Metal-binding</keyword>
<dbReference type="STRING" id="4572.M8ATI7"/>
<comment type="subcellular location">
    <subcellularLocation>
        <location evidence="1 8">Nucleus</location>
    </subcellularLocation>
</comment>
<feature type="binding site" evidence="8">
    <location>
        <position position="46"/>
    </location>
    <ligand>
        <name>Zn(2+)</name>
        <dbReference type="ChEBI" id="CHEBI:29105"/>
    </ligand>
</feature>
<gene>
    <name evidence="11" type="ORF">TRIUR3_17646</name>
</gene>
<dbReference type="InterPro" id="IPR043701">
    <property type="entry name" value="Yju2"/>
</dbReference>
<dbReference type="PANTHER" id="PTHR12111">
    <property type="entry name" value="SPLICING FACTOR YJU2"/>
    <property type="match status" value="1"/>
</dbReference>
<comment type="function">
    <text evidence="8">Part of the spliceosome which catalyzes two sequential transesterification reactions, first the excision of the non-coding intron from pre-mRNA and then the ligation of the coding exons to form the mature mRNA. Plays a role in stabilizing the structure of the spliceosome catalytic core and docking of the branch helix into the active site, producing 5'-exon and lariat intron-3'-intermediates.</text>
</comment>
<feature type="coiled-coil region" evidence="9">
    <location>
        <begin position="120"/>
        <end position="147"/>
    </location>
</feature>
<dbReference type="eggNOG" id="KOG2989">
    <property type="taxonomic scope" value="Eukaryota"/>
</dbReference>
<dbReference type="InterPro" id="IPR007590">
    <property type="entry name" value="Saf4/Yju2"/>
</dbReference>
<reference evidence="11" key="1">
    <citation type="journal article" date="2013" name="Nature">
        <title>Draft genome of the wheat A-genome progenitor Triticum urartu.</title>
        <authorList>
            <person name="Ling H.Q."/>
            <person name="Zhao S."/>
            <person name="Liu D."/>
            <person name="Wang J."/>
            <person name="Sun H."/>
            <person name="Zhang C."/>
            <person name="Fan H."/>
            <person name="Li D."/>
            <person name="Dong L."/>
            <person name="Tao Y."/>
            <person name="Gao C."/>
            <person name="Wu H."/>
            <person name="Li Y."/>
            <person name="Cui Y."/>
            <person name="Guo X."/>
            <person name="Zheng S."/>
            <person name="Wang B."/>
            <person name="Yu K."/>
            <person name="Liang Q."/>
            <person name="Yang W."/>
            <person name="Lou X."/>
            <person name="Chen J."/>
            <person name="Feng M."/>
            <person name="Jian J."/>
            <person name="Zhang X."/>
            <person name="Luo G."/>
            <person name="Jiang Y."/>
            <person name="Liu J."/>
            <person name="Wang Z."/>
            <person name="Sha Y."/>
            <person name="Zhang B."/>
            <person name="Wu H."/>
            <person name="Tang D."/>
            <person name="Shen Q."/>
            <person name="Xue P."/>
            <person name="Zou S."/>
            <person name="Wang X."/>
            <person name="Liu X."/>
            <person name="Wang F."/>
            <person name="Yang Y."/>
            <person name="An X."/>
            <person name="Dong Z."/>
            <person name="Zhang K."/>
            <person name="Zhang X."/>
            <person name="Luo M.C."/>
            <person name="Dvorak J."/>
            <person name="Tong Y."/>
            <person name="Wang J."/>
            <person name="Yang H."/>
            <person name="Li Z."/>
            <person name="Wang D."/>
            <person name="Zhang A."/>
            <person name="Wang J."/>
        </authorList>
    </citation>
    <scope>NUCLEOTIDE SEQUENCE</scope>
</reference>
<evidence type="ECO:0000256" key="7">
    <source>
        <dbReference type="ARBA" id="ARBA00023242"/>
    </source>
</evidence>
<dbReference type="Pfam" id="PF04502">
    <property type="entry name" value="Saf4_Yju2"/>
    <property type="match status" value="1"/>
</dbReference>
<feature type="binding site" evidence="8">
    <location>
        <position position="83"/>
    </location>
    <ligand>
        <name>Zn(2+)</name>
        <dbReference type="ChEBI" id="CHEBI:29105"/>
    </ligand>
</feature>
<dbReference type="PANTHER" id="PTHR12111:SF1">
    <property type="entry name" value="SPLICING FACTOR YJU2"/>
    <property type="match status" value="1"/>
</dbReference>
<dbReference type="GO" id="GO:0046872">
    <property type="term" value="F:metal ion binding"/>
    <property type="evidence" value="ECO:0007669"/>
    <property type="project" value="UniProtKB-KW"/>
</dbReference>
<dbReference type="EMBL" id="KD005397">
    <property type="protein sequence ID" value="EMS68525.1"/>
    <property type="molecule type" value="Genomic_DNA"/>
</dbReference>
<feature type="binding site" evidence="8">
    <location>
        <position position="43"/>
    </location>
    <ligand>
        <name>Zn(2+)</name>
        <dbReference type="ChEBI" id="CHEBI:29105"/>
    </ligand>
</feature>
<dbReference type="HAMAP" id="MF_03226">
    <property type="entry name" value="YJU2"/>
    <property type="match status" value="1"/>
</dbReference>
<proteinExistence type="inferred from homology"/>
<evidence type="ECO:0000256" key="3">
    <source>
        <dbReference type="ARBA" id="ARBA00022723"/>
    </source>
</evidence>
<evidence type="ECO:0000256" key="9">
    <source>
        <dbReference type="SAM" id="Coils"/>
    </source>
</evidence>
<keyword evidence="5 8" id="KW-0862">Zinc</keyword>
<evidence type="ECO:0000313" key="11">
    <source>
        <dbReference type="EMBL" id="EMS68525.1"/>
    </source>
</evidence>
<dbReference type="AlphaFoldDB" id="M8ATI7"/>
<keyword evidence="2" id="KW-0507">mRNA processing</keyword>
<dbReference type="GO" id="GO:0071006">
    <property type="term" value="C:U2-type catalytic step 1 spliceosome"/>
    <property type="evidence" value="ECO:0007669"/>
    <property type="project" value="UniProtKB-UniRule"/>
</dbReference>
<evidence type="ECO:0000256" key="5">
    <source>
        <dbReference type="ARBA" id="ARBA00022833"/>
    </source>
</evidence>
<comment type="similarity">
    <text evidence="8">Belongs to the CWC16 family. YJU2 subfamily.</text>
</comment>
<keyword evidence="4 8" id="KW-0747">Spliceosome</keyword>
<evidence type="ECO:0000256" key="4">
    <source>
        <dbReference type="ARBA" id="ARBA00022728"/>
    </source>
</evidence>
<feature type="compositionally biased region" description="Polar residues" evidence="10">
    <location>
        <begin position="329"/>
        <end position="338"/>
    </location>
</feature>
<evidence type="ECO:0000256" key="8">
    <source>
        <dbReference type="HAMAP-Rule" id="MF_03226"/>
    </source>
</evidence>
<evidence type="ECO:0000256" key="2">
    <source>
        <dbReference type="ARBA" id="ARBA00022664"/>
    </source>
</evidence>
<organism evidence="11">
    <name type="scientific">Triticum urartu</name>
    <name type="common">Red wild einkorn</name>
    <name type="synonym">Crithodium urartu</name>
    <dbReference type="NCBI Taxonomy" id="4572"/>
    <lineage>
        <taxon>Eukaryota</taxon>
        <taxon>Viridiplantae</taxon>
        <taxon>Streptophyta</taxon>
        <taxon>Embryophyta</taxon>
        <taxon>Tracheophyta</taxon>
        <taxon>Spermatophyta</taxon>
        <taxon>Magnoliopsida</taxon>
        <taxon>Liliopsida</taxon>
        <taxon>Poales</taxon>
        <taxon>Poaceae</taxon>
        <taxon>BOP clade</taxon>
        <taxon>Pooideae</taxon>
        <taxon>Triticodae</taxon>
        <taxon>Triticeae</taxon>
        <taxon>Triticinae</taxon>
        <taxon>Triticum</taxon>
    </lineage>
</organism>
<feature type="region of interest" description="Disordered" evidence="10">
    <location>
        <begin position="255"/>
        <end position="348"/>
    </location>
</feature>
<sequence length="348" mass="39801">MGERKVLNKYYPPDFDPAKIPRRKQPKNQQIKVRMMLPMSIRCGTCGTYIYKGTKFNSRKEDCIGETYLGIQIFRFYFKCTRCSAEITFKTDPQNSDYTVESGASRNFEPWREEDEVVDKEKRKREAEEMGDAMRALENRAMDSKQDMDILAALEEMRSMKEEKTVAELDEEDEELIKSITFRVILYVNIHMYLHNSKDYVKRIEDDDDDDDGDNFGIPGQSSVTSKDFDIPLLDMKTVNMQLLYRFVQSINGSSESMTNPTDVLTKANGPESANKEGNKSLASRMPKFIVKPKATGANPQKKQKTETHAVQDNGKAPAAENKNEASVEKTNVLQSLCQYDDSDESDD</sequence>
<name>M8ATI7_TRIUA</name>